<keyword evidence="2" id="KW-1185">Reference proteome</keyword>
<sequence length="100" mass="11470">MMYAQFAMLALLLVMLGAAGCAMVSRLLRIRPTRLSDQRAVPLISKPHRTRLAPRDYRTGASARLTGLRLAIERSHARRAQRRRKQKEFQAWLEITSEPL</sequence>
<gene>
    <name evidence="1" type="ORF">MAUB_42560</name>
</gene>
<dbReference type="EMBL" id="AP022577">
    <property type="protein sequence ID" value="BBX86383.1"/>
    <property type="molecule type" value="Genomic_DNA"/>
</dbReference>
<protein>
    <recommendedName>
        <fullName evidence="3">Lipoprotein</fullName>
    </recommendedName>
</protein>
<reference evidence="1 2" key="1">
    <citation type="journal article" date="2019" name="Emerg. Microbes Infect.">
        <title>Comprehensive subspecies identification of 175 nontuberculous mycobacteria species based on 7547 genomic profiles.</title>
        <authorList>
            <person name="Matsumoto Y."/>
            <person name="Kinjo T."/>
            <person name="Motooka D."/>
            <person name="Nabeya D."/>
            <person name="Jung N."/>
            <person name="Uechi K."/>
            <person name="Horii T."/>
            <person name="Iida T."/>
            <person name="Fujita J."/>
            <person name="Nakamura S."/>
        </authorList>
    </citation>
    <scope>NUCLEOTIDE SEQUENCE [LARGE SCALE GENOMIC DNA]</scope>
    <source>
        <strain evidence="1 2">JCM 15296</strain>
    </source>
</reference>
<proteinExistence type="predicted"/>
<evidence type="ECO:0000313" key="1">
    <source>
        <dbReference type="EMBL" id="BBX86383.1"/>
    </source>
</evidence>
<evidence type="ECO:0008006" key="3">
    <source>
        <dbReference type="Google" id="ProtNLM"/>
    </source>
</evidence>
<evidence type="ECO:0000313" key="2">
    <source>
        <dbReference type="Proteomes" id="UP000465609"/>
    </source>
</evidence>
<dbReference type="Proteomes" id="UP000465609">
    <property type="component" value="Chromosome"/>
</dbReference>
<accession>A0ABM7II17</accession>
<name>A0ABM7II17_9MYCO</name>
<organism evidence="1 2">
    <name type="scientific">Mycolicibacterium aubagnense</name>
    <dbReference type="NCBI Taxonomy" id="319707"/>
    <lineage>
        <taxon>Bacteria</taxon>
        <taxon>Bacillati</taxon>
        <taxon>Actinomycetota</taxon>
        <taxon>Actinomycetes</taxon>
        <taxon>Mycobacteriales</taxon>
        <taxon>Mycobacteriaceae</taxon>
        <taxon>Mycolicibacterium</taxon>
    </lineage>
</organism>